<dbReference type="NCBIfam" id="TIGR01973">
    <property type="entry name" value="NuoG"/>
    <property type="match status" value="1"/>
</dbReference>
<dbReference type="Pfam" id="PF10588">
    <property type="entry name" value="NADH-G_4Fe-4S_3"/>
    <property type="match status" value="1"/>
</dbReference>
<dbReference type="CDD" id="cd00207">
    <property type="entry name" value="fer2"/>
    <property type="match status" value="1"/>
</dbReference>
<dbReference type="PROSITE" id="PS00643">
    <property type="entry name" value="COMPLEX1_75K_3"/>
    <property type="match status" value="1"/>
</dbReference>
<dbReference type="InterPro" id="IPR010228">
    <property type="entry name" value="NADH_UbQ_OxRdtase_Gsu"/>
</dbReference>
<dbReference type="Pfam" id="PF00384">
    <property type="entry name" value="Molybdopterin"/>
    <property type="match status" value="1"/>
</dbReference>
<dbReference type="Pfam" id="PF09326">
    <property type="entry name" value="NADH_dhqG_C"/>
    <property type="match status" value="1"/>
</dbReference>
<organism evidence="15 16">
    <name type="scientific">Coemansia javaensis</name>
    <dbReference type="NCBI Taxonomy" id="2761396"/>
    <lineage>
        <taxon>Eukaryota</taxon>
        <taxon>Fungi</taxon>
        <taxon>Fungi incertae sedis</taxon>
        <taxon>Zoopagomycota</taxon>
        <taxon>Kickxellomycotina</taxon>
        <taxon>Kickxellomycetes</taxon>
        <taxon>Kickxellales</taxon>
        <taxon>Kickxellaceae</taxon>
        <taxon>Coemansia</taxon>
    </lineage>
</organism>
<dbReference type="InterPro" id="IPR001041">
    <property type="entry name" value="2Fe-2S_ferredoxin-type"/>
</dbReference>
<dbReference type="EMBL" id="JANBUL010000237">
    <property type="protein sequence ID" value="KAJ2778293.1"/>
    <property type="molecule type" value="Genomic_DNA"/>
</dbReference>
<dbReference type="InterPro" id="IPR006963">
    <property type="entry name" value="Mopterin_OxRdtase_4Fe-4S_dom"/>
</dbReference>
<dbReference type="PROSITE" id="PS51839">
    <property type="entry name" value="4FE4S_HC3"/>
    <property type="match status" value="1"/>
</dbReference>
<dbReference type="FunFam" id="3.10.20.740:FF:000001">
    <property type="entry name" value="NADH-quinone oxidoreductase subunit G"/>
    <property type="match status" value="1"/>
</dbReference>
<dbReference type="GO" id="GO:0016651">
    <property type="term" value="F:oxidoreductase activity, acting on NAD(P)H"/>
    <property type="evidence" value="ECO:0007669"/>
    <property type="project" value="InterPro"/>
</dbReference>
<comment type="similarity">
    <text evidence="2 11">Belongs to the complex I 75 kDa subunit family.</text>
</comment>
<protein>
    <recommendedName>
        <fullName evidence="10">NADH-ubiquinone oxidoreductase 78 kDa subunit, mitochondrial</fullName>
    </recommendedName>
</protein>
<evidence type="ECO:0000259" key="14">
    <source>
        <dbReference type="PROSITE" id="PS51839"/>
    </source>
</evidence>
<keyword evidence="16" id="KW-1185">Reference proteome</keyword>
<keyword evidence="4" id="KW-0479">Metal-binding</keyword>
<dbReference type="InterPro" id="IPR015405">
    <property type="entry name" value="NDUFS1-like_C"/>
</dbReference>
<reference evidence="15" key="1">
    <citation type="submission" date="2022-07" db="EMBL/GenBank/DDBJ databases">
        <title>Phylogenomic reconstructions and comparative analyses of Kickxellomycotina fungi.</title>
        <authorList>
            <person name="Reynolds N.K."/>
            <person name="Stajich J.E."/>
            <person name="Barry K."/>
            <person name="Grigoriev I.V."/>
            <person name="Crous P."/>
            <person name="Smith M.E."/>
        </authorList>
    </citation>
    <scope>NUCLEOTIDE SEQUENCE</scope>
    <source>
        <strain evidence="15">NBRC 105414</strain>
    </source>
</reference>
<evidence type="ECO:0000256" key="10">
    <source>
        <dbReference type="ARBA" id="ARBA00070722"/>
    </source>
</evidence>
<dbReference type="SUPFAM" id="SSF53706">
    <property type="entry name" value="Formate dehydrogenase/DMSO reductase, domains 1-3"/>
    <property type="match status" value="1"/>
</dbReference>
<dbReference type="InterPro" id="IPR036010">
    <property type="entry name" value="2Fe-2S_ferredoxin-like_sf"/>
</dbReference>
<feature type="domain" description="4Fe-4S Mo/W bis-MGD-type" evidence="13">
    <location>
        <begin position="229"/>
        <end position="285"/>
    </location>
</feature>
<evidence type="ECO:0000259" key="13">
    <source>
        <dbReference type="PROSITE" id="PS51669"/>
    </source>
</evidence>
<sequence>MQVGWFRSSPKPNKEIEVFVDGKAVMIEEGSAIIQAAEKAGVTIPRFCYHERLAVAGNCRMCLVEIEKAPKLAASCAMPVGPGMRVLTDTPKIKQAREGVMEFLLANHPLDCPICDQGGECDLQDQSMRYGADRGRFAENKRAVEDKDLGPLVRTTMTRCIHCTRCVRFVNEVAGTGELGTTGRGNDMQIGTYVAQALQSELSGNVIDLCPVGALTSKPYAFRARPWELKSTESVDVADALGSNIRVDSRGEEVMRVIPRTNDAINEEWISDKARFACDGLRRQRLTVPLVRVDGRLVGATWGEALAAVAARLRATAPERLRAVAGALADAESLVALKDLLNAAGSEGLALEGPADVTAGGGLADVRANYTFNASIAGVEEADAVLLIGTNPRLEAPVLNARLRKPFLAGSAAFALVGEPADLTIDYDHVGRDQAALDAVASGRHPFAAVLRAAKRPLVIVGAGAGPAALAAAARLQAEVAPQLVTDEWNGISVLQAAAGRTAALDVGYAPGGGGGGGGGDWPAPAFVYLLGADDAATVGALPADAFVVYQGHHGDAGAHAADVVLPGAAYTEKAATFVNTEGRAQMTRAAVAPPGAAREDWKIIRALSDAAGAPLPYDDAAGLRARMTDVCPALAHVGALEPTSREIALLGLARARSVASSGPSALNLAPAVRDYYMTDAIARASRTMARCSAAAQARRSGGSSGNGATAAASATAAAA</sequence>
<dbReference type="PROSITE" id="PS51669">
    <property type="entry name" value="4FE4S_MOW_BIS_MGD"/>
    <property type="match status" value="1"/>
</dbReference>
<dbReference type="Proteomes" id="UP001140217">
    <property type="component" value="Unassembled WGS sequence"/>
</dbReference>
<evidence type="ECO:0000256" key="3">
    <source>
        <dbReference type="ARBA" id="ARBA00022485"/>
    </source>
</evidence>
<dbReference type="SUPFAM" id="SSF54862">
    <property type="entry name" value="4Fe-4S ferredoxins"/>
    <property type="match status" value="1"/>
</dbReference>
<dbReference type="AlphaFoldDB" id="A0A9W8LGQ7"/>
<dbReference type="PROSITE" id="PS00642">
    <property type="entry name" value="COMPLEX1_75K_2"/>
    <property type="match status" value="1"/>
</dbReference>
<dbReference type="Pfam" id="PF22117">
    <property type="entry name" value="Fer4_Nqo3"/>
    <property type="match status" value="1"/>
</dbReference>
<keyword evidence="8" id="KW-0520">NAD</keyword>
<comment type="cofactor">
    <cofactor evidence="1">
        <name>[4Fe-4S] cluster</name>
        <dbReference type="ChEBI" id="CHEBI:49883"/>
    </cofactor>
</comment>
<feature type="domain" description="2Fe-2S ferredoxin-type" evidence="12">
    <location>
        <begin position="14"/>
        <end position="92"/>
    </location>
</feature>
<comment type="caution">
    <text evidence="15">The sequence shown here is derived from an EMBL/GenBank/DDBJ whole genome shotgun (WGS) entry which is preliminary data.</text>
</comment>
<evidence type="ECO:0000256" key="9">
    <source>
        <dbReference type="ARBA" id="ARBA00034078"/>
    </source>
</evidence>
<dbReference type="InterPro" id="IPR006656">
    <property type="entry name" value="Mopterin_OxRdtase"/>
</dbReference>
<dbReference type="FunFam" id="3.30.70.20:FF:000002">
    <property type="entry name" value="NADH-ubiquinone oxidoreductase 75 kDa subunit"/>
    <property type="match status" value="1"/>
</dbReference>
<dbReference type="OrthoDB" id="10249365at2759"/>
<accession>A0A9W8LGQ7</accession>
<evidence type="ECO:0000313" key="16">
    <source>
        <dbReference type="Proteomes" id="UP001140217"/>
    </source>
</evidence>
<dbReference type="FunFam" id="3.40.50.740:FF:000012">
    <property type="entry name" value="NADH dehydrogenase [ubiquinone] iron-sulfur protein 1 mitochondrial"/>
    <property type="match status" value="1"/>
</dbReference>
<name>A0A9W8LGQ7_9FUNG</name>
<dbReference type="GO" id="GO:0008137">
    <property type="term" value="F:NADH dehydrogenase (ubiquinone) activity"/>
    <property type="evidence" value="ECO:0007669"/>
    <property type="project" value="InterPro"/>
</dbReference>
<evidence type="ECO:0000256" key="8">
    <source>
        <dbReference type="ARBA" id="ARBA00023027"/>
    </source>
</evidence>
<dbReference type="Pfam" id="PF22151">
    <property type="entry name" value="Fer4_NDSU1"/>
    <property type="match status" value="1"/>
</dbReference>
<evidence type="ECO:0000256" key="1">
    <source>
        <dbReference type="ARBA" id="ARBA00001966"/>
    </source>
</evidence>
<dbReference type="Pfam" id="PF13510">
    <property type="entry name" value="Fer2_4"/>
    <property type="match status" value="1"/>
</dbReference>
<evidence type="ECO:0000313" key="15">
    <source>
        <dbReference type="EMBL" id="KAJ2778293.1"/>
    </source>
</evidence>
<feature type="domain" description="4Fe-4S His(Cys)3-ligated-type" evidence="14">
    <location>
        <begin position="92"/>
        <end position="131"/>
    </location>
</feature>
<evidence type="ECO:0000256" key="6">
    <source>
        <dbReference type="ARBA" id="ARBA00023004"/>
    </source>
</evidence>
<evidence type="ECO:0000256" key="2">
    <source>
        <dbReference type="ARBA" id="ARBA00005404"/>
    </source>
</evidence>
<dbReference type="GO" id="GO:0042773">
    <property type="term" value="P:ATP synthesis coupled electron transport"/>
    <property type="evidence" value="ECO:0007669"/>
    <property type="project" value="InterPro"/>
</dbReference>
<dbReference type="FunFam" id="3.30.200.210:FF:000002">
    <property type="entry name" value="NADH-ubiquinone oxidoreductase 75 kDa subunit"/>
    <property type="match status" value="1"/>
</dbReference>
<dbReference type="Gene3D" id="3.40.50.740">
    <property type="match status" value="1"/>
</dbReference>
<dbReference type="PROSITE" id="PS51085">
    <property type="entry name" value="2FE2S_FER_2"/>
    <property type="match status" value="1"/>
</dbReference>
<keyword evidence="7" id="KW-0411">Iron-sulfur</keyword>
<dbReference type="GO" id="GO:0016020">
    <property type="term" value="C:membrane"/>
    <property type="evidence" value="ECO:0007669"/>
    <property type="project" value="InterPro"/>
</dbReference>
<keyword evidence="3" id="KW-0004">4Fe-4S</keyword>
<dbReference type="GO" id="GO:0046872">
    <property type="term" value="F:metal ion binding"/>
    <property type="evidence" value="ECO:0007669"/>
    <property type="project" value="UniProtKB-KW"/>
</dbReference>
<dbReference type="Gene3D" id="3.10.20.740">
    <property type="match status" value="1"/>
</dbReference>
<evidence type="ECO:0000256" key="7">
    <source>
        <dbReference type="ARBA" id="ARBA00023014"/>
    </source>
</evidence>
<dbReference type="InterPro" id="IPR019574">
    <property type="entry name" value="NADH_UbQ_OxRdtase_Gsu_4Fe4S-bd"/>
</dbReference>
<keyword evidence="5" id="KW-1278">Translocase</keyword>
<gene>
    <name evidence="15" type="primary">NdufS1</name>
    <name evidence="15" type="ORF">H4R18_004686</name>
</gene>
<dbReference type="SMART" id="SM00929">
    <property type="entry name" value="NADH-G_4Fe-4S_3"/>
    <property type="match status" value="1"/>
</dbReference>
<dbReference type="InterPro" id="IPR054351">
    <property type="entry name" value="NADH_UbQ_OxRdtase_ferredoxin"/>
</dbReference>
<dbReference type="PANTHER" id="PTHR43105">
    <property type="entry name" value="RESPIRATORY NITRATE REDUCTASE"/>
    <property type="match status" value="1"/>
</dbReference>
<dbReference type="InterPro" id="IPR050123">
    <property type="entry name" value="Prok_molybdopt-oxidoreductase"/>
</dbReference>
<proteinExistence type="inferred from homology"/>
<dbReference type="PANTHER" id="PTHR43105:SF13">
    <property type="entry name" value="NADH-UBIQUINONE OXIDOREDUCTASE 75 KDA SUBUNIT, MITOCHONDRIAL"/>
    <property type="match status" value="1"/>
</dbReference>
<evidence type="ECO:0000256" key="4">
    <source>
        <dbReference type="ARBA" id="ARBA00022723"/>
    </source>
</evidence>
<evidence type="ECO:0000259" key="12">
    <source>
        <dbReference type="PROSITE" id="PS51085"/>
    </source>
</evidence>
<comment type="cofactor">
    <cofactor evidence="9">
        <name>[2Fe-2S] cluster</name>
        <dbReference type="ChEBI" id="CHEBI:190135"/>
    </cofactor>
</comment>
<dbReference type="InterPro" id="IPR000283">
    <property type="entry name" value="NADH_UbQ_OxRdtase_75kDa_su_CS"/>
</dbReference>
<dbReference type="SUPFAM" id="SSF54292">
    <property type="entry name" value="2Fe-2S ferredoxin-like"/>
    <property type="match status" value="1"/>
</dbReference>
<keyword evidence="6" id="KW-0408">Iron</keyword>
<evidence type="ECO:0000256" key="11">
    <source>
        <dbReference type="RuleBase" id="RU004523"/>
    </source>
</evidence>
<evidence type="ECO:0000256" key="5">
    <source>
        <dbReference type="ARBA" id="ARBA00022967"/>
    </source>
</evidence>
<dbReference type="Gene3D" id="3.30.200.210">
    <property type="match status" value="1"/>
</dbReference>
<dbReference type="Gene3D" id="3.30.70.20">
    <property type="match status" value="1"/>
</dbReference>
<dbReference type="PROSITE" id="PS00641">
    <property type="entry name" value="COMPLEX1_75K_1"/>
    <property type="match status" value="1"/>
</dbReference>
<dbReference type="GO" id="GO:0051539">
    <property type="term" value="F:4 iron, 4 sulfur cluster binding"/>
    <property type="evidence" value="ECO:0007669"/>
    <property type="project" value="UniProtKB-KW"/>
</dbReference>